<keyword evidence="10" id="KW-1185">Reference proteome</keyword>
<dbReference type="STRING" id="857342.A0A2T3B9L6"/>
<organism evidence="9 10">
    <name type="scientific">Amorphotheca resinae ATCC 22711</name>
    <dbReference type="NCBI Taxonomy" id="857342"/>
    <lineage>
        <taxon>Eukaryota</taxon>
        <taxon>Fungi</taxon>
        <taxon>Dikarya</taxon>
        <taxon>Ascomycota</taxon>
        <taxon>Pezizomycotina</taxon>
        <taxon>Leotiomycetes</taxon>
        <taxon>Helotiales</taxon>
        <taxon>Amorphothecaceae</taxon>
        <taxon>Amorphotheca</taxon>
    </lineage>
</organism>
<dbReference type="InterPro" id="IPR038869">
    <property type="entry name" value="DLT1"/>
</dbReference>
<keyword evidence="6 7" id="KW-0472">Membrane</keyword>
<name>A0A2T3B9L6_AMORE</name>
<feature type="region of interest" description="Disordered" evidence="8">
    <location>
        <begin position="134"/>
        <end position="163"/>
    </location>
</feature>
<feature type="transmembrane region" description="Helical" evidence="7">
    <location>
        <begin position="9"/>
        <end position="31"/>
    </location>
</feature>
<feature type="compositionally biased region" description="Low complexity" evidence="8">
    <location>
        <begin position="320"/>
        <end position="366"/>
    </location>
</feature>
<comment type="function">
    <text evidence="1 7">Required for growth under high-pressure and low-temperature conditions.</text>
</comment>
<protein>
    <recommendedName>
        <fullName evidence="3 7">Defect at low temperature protein 1</fullName>
    </recommendedName>
</protein>
<gene>
    <name evidence="7" type="primary">DLT1</name>
    <name evidence="9" type="ORF">M430DRAFT_47554</name>
</gene>
<sequence>MNTRLLYRILYEIFFTILNIVLLGLLIITPADAIRQALDNNQLYNVFVIAGAYFVTVVLAILIYASRLWTSNTVLKAIPKTYIPVEKGDVGENVRKMIAGGLNRSAAIAWDSRPRVDSPLTTVISEPETKDPIARASEPKKEGKRHGILHKHRPQAEKDEQTVEIPPHRPVWGEIEHNGWSSPLSPDFPNLEYISVILELPHLIEARAVSLAPSDPESTSDPPLPDIRAVDVLQRPLSMGLRDYVGHLISVEVITSPSTATDFLAAYEYARFSGQPLNEAQFRDLMRLFTELLHSMQPLNPALLADLDIYQESDIDDDNSSSTTPRSRSTVSIYSSSTRSGSEGTIRTALSRPVGRSRTSTTRTFSEFSAAPATPSSRKRVNLRSASGNSFAQSSKHYAGSGASSESLQSSSQGSVIRLNPSHEEGELPYILTIPRAP</sequence>
<accession>A0A2T3B9L6</accession>
<evidence type="ECO:0000256" key="2">
    <source>
        <dbReference type="ARBA" id="ARBA00005550"/>
    </source>
</evidence>
<feature type="compositionally biased region" description="Basic residues" evidence="8">
    <location>
        <begin position="142"/>
        <end position="153"/>
    </location>
</feature>
<evidence type="ECO:0000313" key="9">
    <source>
        <dbReference type="EMBL" id="PSS25021.1"/>
    </source>
</evidence>
<evidence type="ECO:0000313" key="10">
    <source>
        <dbReference type="Proteomes" id="UP000241818"/>
    </source>
</evidence>
<evidence type="ECO:0000256" key="3">
    <source>
        <dbReference type="ARBA" id="ARBA00021353"/>
    </source>
</evidence>
<keyword evidence="5 7" id="KW-1133">Transmembrane helix</keyword>
<dbReference type="GO" id="GO:0016020">
    <property type="term" value="C:membrane"/>
    <property type="evidence" value="ECO:0007669"/>
    <property type="project" value="UniProtKB-SubCell"/>
</dbReference>
<evidence type="ECO:0000256" key="4">
    <source>
        <dbReference type="ARBA" id="ARBA00022692"/>
    </source>
</evidence>
<feature type="compositionally biased region" description="Low complexity" evidence="8">
    <location>
        <begin position="399"/>
        <end position="415"/>
    </location>
</feature>
<evidence type="ECO:0000256" key="8">
    <source>
        <dbReference type="SAM" id="MobiDB-lite"/>
    </source>
</evidence>
<dbReference type="PANTHER" id="PTHR40021:SF1">
    <property type="entry name" value="DEFECT AT LOW TEMPERATURE PROTEIN 1"/>
    <property type="match status" value="1"/>
</dbReference>
<dbReference type="Proteomes" id="UP000241818">
    <property type="component" value="Unassembled WGS sequence"/>
</dbReference>
<evidence type="ECO:0000256" key="6">
    <source>
        <dbReference type="ARBA" id="ARBA00023136"/>
    </source>
</evidence>
<proteinExistence type="inferred from homology"/>
<comment type="subcellular location">
    <subcellularLocation>
        <location evidence="7">Membrane</location>
        <topology evidence="7">Multi-pass membrane protein</topology>
    </subcellularLocation>
</comment>
<evidence type="ECO:0000256" key="5">
    <source>
        <dbReference type="ARBA" id="ARBA00022989"/>
    </source>
</evidence>
<comment type="similarity">
    <text evidence="2 7">Belongs to the DLT1 family.</text>
</comment>
<dbReference type="PANTHER" id="PTHR40021">
    <property type="entry name" value="DEFECT AT LOW TEMPERATURE PROTEIN 1"/>
    <property type="match status" value="1"/>
</dbReference>
<reference evidence="9 10" key="1">
    <citation type="journal article" date="2018" name="New Phytol.">
        <title>Comparative genomics and transcriptomics depict ericoid mycorrhizal fungi as versatile saprotrophs and plant mutualists.</title>
        <authorList>
            <person name="Martino E."/>
            <person name="Morin E."/>
            <person name="Grelet G.A."/>
            <person name="Kuo A."/>
            <person name="Kohler A."/>
            <person name="Daghino S."/>
            <person name="Barry K.W."/>
            <person name="Cichocki N."/>
            <person name="Clum A."/>
            <person name="Dockter R.B."/>
            <person name="Hainaut M."/>
            <person name="Kuo R.C."/>
            <person name="LaButti K."/>
            <person name="Lindahl B.D."/>
            <person name="Lindquist E.A."/>
            <person name="Lipzen A."/>
            <person name="Khouja H.R."/>
            <person name="Magnuson J."/>
            <person name="Murat C."/>
            <person name="Ohm R.A."/>
            <person name="Singer S.W."/>
            <person name="Spatafora J.W."/>
            <person name="Wang M."/>
            <person name="Veneault-Fourrey C."/>
            <person name="Henrissat B."/>
            <person name="Grigoriev I.V."/>
            <person name="Martin F.M."/>
            <person name="Perotto S."/>
        </authorList>
    </citation>
    <scope>NUCLEOTIDE SEQUENCE [LARGE SCALE GENOMIC DNA]</scope>
    <source>
        <strain evidence="9 10">ATCC 22711</strain>
    </source>
</reference>
<dbReference type="OrthoDB" id="4096362at2759"/>
<dbReference type="EMBL" id="KZ679007">
    <property type="protein sequence ID" value="PSS25021.1"/>
    <property type="molecule type" value="Genomic_DNA"/>
</dbReference>
<keyword evidence="4 7" id="KW-0812">Transmembrane</keyword>
<dbReference type="InParanoid" id="A0A2T3B9L6"/>
<feature type="region of interest" description="Disordered" evidence="8">
    <location>
        <begin position="315"/>
        <end position="438"/>
    </location>
</feature>
<evidence type="ECO:0000256" key="1">
    <source>
        <dbReference type="ARBA" id="ARBA00002489"/>
    </source>
</evidence>
<evidence type="ECO:0000256" key="7">
    <source>
        <dbReference type="RuleBase" id="RU367100"/>
    </source>
</evidence>
<feature type="transmembrane region" description="Helical" evidence="7">
    <location>
        <begin position="43"/>
        <end position="65"/>
    </location>
</feature>
<feature type="compositionally biased region" description="Polar residues" evidence="8">
    <location>
        <begin position="384"/>
        <end position="396"/>
    </location>
</feature>
<dbReference type="AlphaFoldDB" id="A0A2T3B9L6"/>